<comment type="caution">
    <text evidence="2">The sequence shown here is derived from an EMBL/GenBank/DDBJ whole genome shotgun (WGS) entry which is preliminary data.</text>
</comment>
<sequence>MFLSLHISFAQVRRWITTLKQASYGYRIAGCRPQSERERNRCSLPVSQQYAYLCVEEPENARCADILQHLQLEEAAVYQHLQQTHQRLEQERIPMAYVQRQLNQLKYDFDI</sequence>
<gene>
    <name evidence="2" type="ORF">BWK73_53995</name>
</gene>
<evidence type="ECO:0000313" key="3">
    <source>
        <dbReference type="Proteomes" id="UP000192491"/>
    </source>
</evidence>
<dbReference type="InterPro" id="IPR024534">
    <property type="entry name" value="JetD_C"/>
</dbReference>
<protein>
    <recommendedName>
        <fullName evidence="1">Wadjet protein JetD C-terminal domain-containing protein</fullName>
    </recommendedName>
</protein>
<dbReference type="Proteomes" id="UP000192491">
    <property type="component" value="Unassembled WGS sequence"/>
</dbReference>
<dbReference type="EMBL" id="MTEJ01000795">
    <property type="protein sequence ID" value="OQW97661.1"/>
    <property type="molecule type" value="Genomic_DNA"/>
</dbReference>
<name>A0A1Y1Q6Z2_9GAMM</name>
<reference evidence="2 3" key="1">
    <citation type="submission" date="2017-01" db="EMBL/GenBank/DDBJ databases">
        <title>Novel large sulfur bacteria in the metagenomes of groundwater-fed chemosynthetic microbial mats in the Lake Huron basin.</title>
        <authorList>
            <person name="Sharrar A.M."/>
            <person name="Flood B.E."/>
            <person name="Bailey J.V."/>
            <person name="Jones D.S."/>
            <person name="Biddanda B."/>
            <person name="Ruberg S.A."/>
            <person name="Marcus D.N."/>
            <person name="Dick G.J."/>
        </authorList>
    </citation>
    <scope>NUCLEOTIDE SEQUENCE [LARGE SCALE GENOMIC DNA]</scope>
    <source>
        <strain evidence="2">A8</strain>
    </source>
</reference>
<evidence type="ECO:0000313" key="2">
    <source>
        <dbReference type="EMBL" id="OQW97661.1"/>
    </source>
</evidence>
<dbReference type="AlphaFoldDB" id="A0A1Y1Q6Z2"/>
<organism evidence="2 3">
    <name type="scientific">Thiothrix lacustris</name>
    <dbReference type="NCBI Taxonomy" id="525917"/>
    <lineage>
        <taxon>Bacteria</taxon>
        <taxon>Pseudomonadati</taxon>
        <taxon>Pseudomonadota</taxon>
        <taxon>Gammaproteobacteria</taxon>
        <taxon>Thiotrichales</taxon>
        <taxon>Thiotrichaceae</taxon>
        <taxon>Thiothrix</taxon>
    </lineage>
</organism>
<feature type="domain" description="Wadjet protein JetD C-terminal" evidence="1">
    <location>
        <begin position="48"/>
        <end position="101"/>
    </location>
</feature>
<proteinExistence type="predicted"/>
<accession>A0A1Y1Q6Z2</accession>
<dbReference type="Pfam" id="PF09983">
    <property type="entry name" value="JetD_C"/>
    <property type="match status" value="1"/>
</dbReference>
<evidence type="ECO:0000259" key="1">
    <source>
        <dbReference type="Pfam" id="PF09983"/>
    </source>
</evidence>